<proteinExistence type="predicted"/>
<dbReference type="InterPro" id="IPR015915">
    <property type="entry name" value="Kelch-typ_b-propeller"/>
</dbReference>
<evidence type="ECO:0000313" key="5">
    <source>
        <dbReference type="Proteomes" id="UP000799437"/>
    </source>
</evidence>
<gene>
    <name evidence="4" type="ORF">EJ05DRAFT_226287</name>
</gene>
<accession>A0A6A6VV35</accession>
<dbReference type="OrthoDB" id="10250130at2759"/>
<dbReference type="Pfam" id="PF24681">
    <property type="entry name" value="Kelch_KLHDC2_KLHL20_DRC7"/>
    <property type="match status" value="1"/>
</dbReference>
<dbReference type="RefSeq" id="XP_033595578.1">
    <property type="nucleotide sequence ID" value="XM_033739937.1"/>
</dbReference>
<dbReference type="AlphaFoldDB" id="A0A6A6VV35"/>
<keyword evidence="2" id="KW-0408">Iron</keyword>
<keyword evidence="1" id="KW-0677">Repeat</keyword>
<organism evidence="4 5">
    <name type="scientific">Pseudovirgaria hyperparasitica</name>
    <dbReference type="NCBI Taxonomy" id="470096"/>
    <lineage>
        <taxon>Eukaryota</taxon>
        <taxon>Fungi</taxon>
        <taxon>Dikarya</taxon>
        <taxon>Ascomycota</taxon>
        <taxon>Pezizomycotina</taxon>
        <taxon>Dothideomycetes</taxon>
        <taxon>Dothideomycetes incertae sedis</taxon>
        <taxon>Acrospermales</taxon>
        <taxon>Acrospermaceae</taxon>
        <taxon>Pseudovirgaria</taxon>
    </lineage>
</organism>
<dbReference type="Gene3D" id="2.120.10.80">
    <property type="entry name" value="Kelch-type beta propeller"/>
    <property type="match status" value="2"/>
</dbReference>
<dbReference type="EMBL" id="ML996586">
    <property type="protein sequence ID" value="KAF2753127.1"/>
    <property type="molecule type" value="Genomic_DNA"/>
</dbReference>
<dbReference type="PANTHER" id="PTHR47435:SF4">
    <property type="entry name" value="KELCH REPEAT PROTEIN (AFU_ORTHOLOGUE AFUA_5G12780)"/>
    <property type="match status" value="1"/>
</dbReference>
<dbReference type="GO" id="GO:0019760">
    <property type="term" value="P:glucosinolate metabolic process"/>
    <property type="evidence" value="ECO:0007669"/>
    <property type="project" value="UniProtKB-ARBA"/>
</dbReference>
<reference evidence="4" key="1">
    <citation type="journal article" date="2020" name="Stud. Mycol.">
        <title>101 Dothideomycetes genomes: a test case for predicting lifestyles and emergence of pathogens.</title>
        <authorList>
            <person name="Haridas S."/>
            <person name="Albert R."/>
            <person name="Binder M."/>
            <person name="Bloem J."/>
            <person name="Labutti K."/>
            <person name="Salamov A."/>
            <person name="Andreopoulos B."/>
            <person name="Baker S."/>
            <person name="Barry K."/>
            <person name="Bills G."/>
            <person name="Bluhm B."/>
            <person name="Cannon C."/>
            <person name="Castanera R."/>
            <person name="Culley D."/>
            <person name="Daum C."/>
            <person name="Ezra D."/>
            <person name="Gonzalez J."/>
            <person name="Henrissat B."/>
            <person name="Kuo A."/>
            <person name="Liang C."/>
            <person name="Lipzen A."/>
            <person name="Lutzoni F."/>
            <person name="Magnuson J."/>
            <person name="Mondo S."/>
            <person name="Nolan M."/>
            <person name="Ohm R."/>
            <person name="Pangilinan J."/>
            <person name="Park H.-J."/>
            <person name="Ramirez L."/>
            <person name="Alfaro M."/>
            <person name="Sun H."/>
            <person name="Tritt A."/>
            <person name="Yoshinaga Y."/>
            <person name="Zwiers L.-H."/>
            <person name="Turgeon B."/>
            <person name="Goodwin S."/>
            <person name="Spatafora J."/>
            <person name="Crous P."/>
            <person name="Grigoriev I."/>
        </authorList>
    </citation>
    <scope>NUCLEOTIDE SEQUENCE</scope>
    <source>
        <strain evidence="4">CBS 121739</strain>
    </source>
</reference>
<keyword evidence="5" id="KW-1185">Reference proteome</keyword>
<name>A0A6A6VV35_9PEZI</name>
<feature type="compositionally biased region" description="Polar residues" evidence="3">
    <location>
        <begin position="287"/>
        <end position="297"/>
    </location>
</feature>
<sequence>MDPIAATALAYTAETVVEGAVGAYFVTKPTLPLKVHLEHVATGKNVERAHHSLNVIGTQAFVFGGRTSLDSSSALASNEVTVLNLNTTEQTTASVERVPCHTAEKEQGAPAARARHTSVSARNKMFIFGGEDGQGKPVDEQGRLWVYDPATTSWLFLDPPPDTKFPSPRAGHASTASDDGNVIFIHGGRDADGKLLDDTWAFPLDHGKWTRLSTAHEAARSSPSLAYAQNKLWRFGGVTTSGGENPQDVLQCLTLPQLEPFVQAGLEPQQEHETSGWESVSAGEGATTGQGEDSSSRPLYPANRSMTALHHISTGQGREYLLVALGEDEAREVTGARYLHDMWAYQLPAAMLSGAGVKDAIRENIPKVDSFKGQWAPVEITSVDIGDEERKGGSWTGRGAFASAMTGTRQFMIWGGIDEKGDVLGDGWIVKIATDILPGS</sequence>
<dbReference type="Proteomes" id="UP000799437">
    <property type="component" value="Unassembled WGS sequence"/>
</dbReference>
<dbReference type="GeneID" id="54480991"/>
<dbReference type="SUPFAM" id="SSF117281">
    <property type="entry name" value="Kelch motif"/>
    <property type="match status" value="1"/>
</dbReference>
<evidence type="ECO:0000313" key="4">
    <source>
        <dbReference type="EMBL" id="KAF2753127.1"/>
    </source>
</evidence>
<protein>
    <submittedName>
        <fullName evidence="4">Galactose oxidase</fullName>
    </submittedName>
</protein>
<evidence type="ECO:0000256" key="1">
    <source>
        <dbReference type="ARBA" id="ARBA00022737"/>
    </source>
</evidence>
<dbReference type="PANTHER" id="PTHR47435">
    <property type="entry name" value="KELCH REPEAT PROTEIN (AFU_ORTHOLOGUE AFUA_5G12780)"/>
    <property type="match status" value="1"/>
</dbReference>
<evidence type="ECO:0000256" key="3">
    <source>
        <dbReference type="SAM" id="MobiDB-lite"/>
    </source>
</evidence>
<feature type="region of interest" description="Disordered" evidence="3">
    <location>
        <begin position="266"/>
        <end position="301"/>
    </location>
</feature>
<evidence type="ECO:0000256" key="2">
    <source>
        <dbReference type="ARBA" id="ARBA00023004"/>
    </source>
</evidence>